<dbReference type="EMBL" id="JACHNF010000001">
    <property type="protein sequence ID" value="MBB5977772.1"/>
    <property type="molecule type" value="Genomic_DNA"/>
</dbReference>
<dbReference type="Proteomes" id="UP000558997">
    <property type="component" value="Unassembled WGS sequence"/>
</dbReference>
<dbReference type="Gene3D" id="3.20.20.140">
    <property type="entry name" value="Metal-dependent hydrolases"/>
    <property type="match status" value="1"/>
</dbReference>
<proteinExistence type="predicted"/>
<sequence length="669" mass="71355">MLDRYRARALELGLDWGDETPDCDRRLLPFVRHADPGRVAELTARPNLARIGRPVETGGADEIALLVALLSLPDPLDGLIRALPASLAPGLVITRTGGVEVGHPLPFAVGGTKVPCTILVPAEGSVPAQLSTAFVTAGSPDLSVGGHSVRVVEPVAAGKLQLISDAPSRWSVVDERGGGWYPEHALPKRDIRGRPFFHGNELVLDVPAGRVTVRLARGCEFLEADVVVDVAPDQTVQVELAPERLYDGAAQGWYGADLHVHMNYGGLVCSPAQACSMQQGEGLHLMSLVAGNQATALIYDREAFESSAGQDLPRALTGDSVARFGVEYRNDLLGHFGAFGATSPPVRYQTGHPRSENVDDWPPNSVAAEEFRDAGATVHYTHPMFAPMSPDGSPDRVFADVRPDWLPDLTGTEFAPEARELVADAALGLVDSVDIVGVGNREGTEALYHRLLSCGLRLAATAGTDSFLSQPSGPPPGWARAYADLRGAELSVAGWQEAQRAGRTFGTTGPWLEFGVAGRGLGETVETATATCLPIRAKVVGHAVRQLEVVGPDGVVASVAVGPDQREAMLEAVVDARESLWLAAVARGDDRADGLGQTYAHTSPIWVAVGGLPVTRPTDATWCLDWLDRFEAMIRRRGRFSDPKQLADLVDVIDRARAFYAAIVERGRA</sequence>
<gene>
    <name evidence="1" type="ORF">HDA44_001113</name>
</gene>
<dbReference type="NCBIfam" id="NF038032">
    <property type="entry name" value="CehA_McbA_metalo"/>
    <property type="match status" value="1"/>
</dbReference>
<evidence type="ECO:0000313" key="1">
    <source>
        <dbReference type="EMBL" id="MBB5977772.1"/>
    </source>
</evidence>
<accession>A0A841DGZ1</accession>
<keyword evidence="2" id="KW-1185">Reference proteome</keyword>
<dbReference type="RefSeq" id="WP_184831897.1">
    <property type="nucleotide sequence ID" value="NZ_BAAAVN010000011.1"/>
</dbReference>
<protein>
    <submittedName>
        <fullName evidence="1">Uncharacterized protein</fullName>
    </submittedName>
</protein>
<comment type="caution">
    <text evidence="1">The sequence shown here is derived from an EMBL/GenBank/DDBJ whole genome shotgun (WGS) entry which is preliminary data.</text>
</comment>
<name>A0A841DGZ1_9ACTN</name>
<organism evidence="1 2">
    <name type="scientific">Kribbella solani</name>
    <dbReference type="NCBI Taxonomy" id="236067"/>
    <lineage>
        <taxon>Bacteria</taxon>
        <taxon>Bacillati</taxon>
        <taxon>Actinomycetota</taxon>
        <taxon>Actinomycetes</taxon>
        <taxon>Propionibacteriales</taxon>
        <taxon>Kribbellaceae</taxon>
        <taxon>Kribbella</taxon>
    </lineage>
</organism>
<dbReference type="AlphaFoldDB" id="A0A841DGZ1"/>
<reference evidence="1 2" key="1">
    <citation type="submission" date="2020-08" db="EMBL/GenBank/DDBJ databases">
        <title>Sequencing the genomes of 1000 actinobacteria strains.</title>
        <authorList>
            <person name="Klenk H.-P."/>
        </authorList>
    </citation>
    <scope>NUCLEOTIDE SEQUENCE [LARGE SCALE GENOMIC DNA]</scope>
    <source>
        <strain evidence="1 2">DSM 17294</strain>
    </source>
</reference>
<evidence type="ECO:0000313" key="2">
    <source>
        <dbReference type="Proteomes" id="UP000558997"/>
    </source>
</evidence>